<proteinExistence type="inferred from homology"/>
<dbReference type="PANTHER" id="PTHR44196">
    <property type="entry name" value="DEHYDROGENASE/REDUCTASE SDR FAMILY MEMBER 7B"/>
    <property type="match status" value="1"/>
</dbReference>
<comment type="caution">
    <text evidence="5">The sequence shown here is derived from an EMBL/GenBank/DDBJ whole genome shotgun (WGS) entry which is preliminary data.</text>
</comment>
<dbReference type="InterPro" id="IPR002347">
    <property type="entry name" value="SDR_fam"/>
</dbReference>
<dbReference type="InterPro" id="IPR057326">
    <property type="entry name" value="KR_dom"/>
</dbReference>
<evidence type="ECO:0000259" key="4">
    <source>
        <dbReference type="SMART" id="SM00822"/>
    </source>
</evidence>
<feature type="domain" description="Ketoreductase" evidence="4">
    <location>
        <begin position="7"/>
        <end position="182"/>
    </location>
</feature>
<gene>
    <name evidence="5" type="ORF">R7226_22505</name>
</gene>
<dbReference type="Gene3D" id="3.40.50.720">
    <property type="entry name" value="NAD(P)-binding Rossmann-like Domain"/>
    <property type="match status" value="1"/>
</dbReference>
<sequence length="264" mass="27229">MTEIQGTTILLTGASGGIGQAIARALAARGGRLILTGRRAEVLEPLARELGGRALAVDLADRAAPERLVAQAGDVDVLVANAALPASGTLDDYSLEQIDRALDVNLRAPIALAKLLAEPMAARGRGHLVFISSLSGKSAQPGGSLYSATKFGMRGFALGLREDLRDRGVGVSTVFPGFIRDAGMFAEAGVELPKGVATRSPEDVAAGVVKAIEQNRAELDVAPLSLRAGAIAAGVAPQLAANISRKLGNARVTRELAAGQRDKR</sequence>
<dbReference type="PROSITE" id="PS00061">
    <property type="entry name" value="ADH_SHORT"/>
    <property type="match status" value="1"/>
</dbReference>
<organism evidence="5 6">
    <name type="scientific">Conexibacter stalactiti</name>
    <dbReference type="NCBI Taxonomy" id="1940611"/>
    <lineage>
        <taxon>Bacteria</taxon>
        <taxon>Bacillati</taxon>
        <taxon>Actinomycetota</taxon>
        <taxon>Thermoleophilia</taxon>
        <taxon>Solirubrobacterales</taxon>
        <taxon>Conexibacteraceae</taxon>
        <taxon>Conexibacter</taxon>
    </lineage>
</organism>
<dbReference type="SMART" id="SM00822">
    <property type="entry name" value="PKS_KR"/>
    <property type="match status" value="1"/>
</dbReference>
<dbReference type="EMBL" id="JAWSTH010000075">
    <property type="protein sequence ID" value="MDW5597135.1"/>
    <property type="molecule type" value="Genomic_DNA"/>
</dbReference>
<dbReference type="PRINTS" id="PR00081">
    <property type="entry name" value="GDHRDH"/>
</dbReference>
<reference evidence="6" key="1">
    <citation type="submission" date="2023-07" db="EMBL/GenBank/DDBJ databases">
        <title>Conexibacter stalactiti sp. nov., isolated from stalactites in a lava cave and emended description of the genus Conexibacter.</title>
        <authorList>
            <person name="Lee S.D."/>
        </authorList>
    </citation>
    <scope>NUCLEOTIDE SEQUENCE [LARGE SCALE GENOMIC DNA]</scope>
    <source>
        <strain evidence="6">KCTC 39840</strain>
    </source>
</reference>
<evidence type="ECO:0000256" key="1">
    <source>
        <dbReference type="ARBA" id="ARBA00006484"/>
    </source>
</evidence>
<dbReference type="PRINTS" id="PR00080">
    <property type="entry name" value="SDRFAMILY"/>
</dbReference>
<name>A0ABU4HV93_9ACTN</name>
<dbReference type="SUPFAM" id="SSF51735">
    <property type="entry name" value="NAD(P)-binding Rossmann-fold domains"/>
    <property type="match status" value="1"/>
</dbReference>
<evidence type="ECO:0000256" key="3">
    <source>
        <dbReference type="RuleBase" id="RU000363"/>
    </source>
</evidence>
<comment type="similarity">
    <text evidence="1 3">Belongs to the short-chain dehydrogenases/reductases (SDR) family.</text>
</comment>
<keyword evidence="2" id="KW-0560">Oxidoreductase</keyword>
<dbReference type="PANTHER" id="PTHR44196:SF1">
    <property type="entry name" value="DEHYDROGENASE_REDUCTASE SDR FAMILY MEMBER 7B"/>
    <property type="match status" value="1"/>
</dbReference>
<evidence type="ECO:0000256" key="2">
    <source>
        <dbReference type="ARBA" id="ARBA00023002"/>
    </source>
</evidence>
<evidence type="ECO:0000313" key="6">
    <source>
        <dbReference type="Proteomes" id="UP001284601"/>
    </source>
</evidence>
<accession>A0ABU4HV93</accession>
<dbReference type="Pfam" id="PF00106">
    <property type="entry name" value="adh_short"/>
    <property type="match status" value="1"/>
</dbReference>
<protein>
    <submittedName>
        <fullName evidence="5">SDR family NAD(P)-dependent oxidoreductase</fullName>
    </submittedName>
</protein>
<dbReference type="InterPro" id="IPR020904">
    <property type="entry name" value="Sc_DH/Rdtase_CS"/>
</dbReference>
<dbReference type="Proteomes" id="UP001284601">
    <property type="component" value="Unassembled WGS sequence"/>
</dbReference>
<keyword evidence="6" id="KW-1185">Reference proteome</keyword>
<dbReference type="RefSeq" id="WP_318599597.1">
    <property type="nucleotide sequence ID" value="NZ_JAWSTH010000075.1"/>
</dbReference>
<dbReference type="InterPro" id="IPR036291">
    <property type="entry name" value="NAD(P)-bd_dom_sf"/>
</dbReference>
<evidence type="ECO:0000313" key="5">
    <source>
        <dbReference type="EMBL" id="MDW5597135.1"/>
    </source>
</evidence>